<dbReference type="PROSITE" id="PS00448">
    <property type="entry name" value="CLOS_CELLULOSOME_RPT"/>
    <property type="match status" value="1"/>
</dbReference>
<reference evidence="2 3" key="1">
    <citation type="submission" date="2016-11" db="EMBL/GenBank/DDBJ databases">
        <title>Paenibacillus species isolates.</title>
        <authorList>
            <person name="Beno S.M."/>
        </authorList>
    </citation>
    <scope>NUCLEOTIDE SEQUENCE [LARGE SCALE GENOMIC DNA]</scope>
    <source>
        <strain evidence="2 3">FSL H8-0246</strain>
    </source>
</reference>
<proteinExistence type="predicted"/>
<dbReference type="OrthoDB" id="2648919at2"/>
<dbReference type="Proteomes" id="UP000187134">
    <property type="component" value="Unassembled WGS sequence"/>
</dbReference>
<dbReference type="CDD" id="cd14256">
    <property type="entry name" value="Dockerin_I"/>
    <property type="match status" value="1"/>
</dbReference>
<accession>A0A1R1C6A5</accession>
<dbReference type="SUPFAM" id="SSF63446">
    <property type="entry name" value="Type I dockerin domain"/>
    <property type="match status" value="1"/>
</dbReference>
<name>A0A1R1C6A5_PAEAM</name>
<organism evidence="2 3">
    <name type="scientific">Paenibacillus amylolyticus</name>
    <dbReference type="NCBI Taxonomy" id="1451"/>
    <lineage>
        <taxon>Bacteria</taxon>
        <taxon>Bacillati</taxon>
        <taxon>Bacillota</taxon>
        <taxon>Bacilli</taxon>
        <taxon>Bacillales</taxon>
        <taxon>Paenibacillaceae</taxon>
        <taxon>Paenibacillus</taxon>
    </lineage>
</organism>
<gene>
    <name evidence="2" type="ORF">BK131_06735</name>
</gene>
<evidence type="ECO:0000313" key="2">
    <source>
        <dbReference type="EMBL" id="OMF17646.1"/>
    </source>
</evidence>
<dbReference type="GO" id="GO:0000272">
    <property type="term" value="P:polysaccharide catabolic process"/>
    <property type="evidence" value="ECO:0007669"/>
    <property type="project" value="InterPro"/>
</dbReference>
<feature type="domain" description="Dockerin" evidence="1">
    <location>
        <begin position="156"/>
        <end position="225"/>
    </location>
</feature>
<protein>
    <recommendedName>
        <fullName evidence="1">Dockerin domain-containing protein</fullName>
    </recommendedName>
</protein>
<dbReference type="Pfam" id="PF23197">
    <property type="entry name" value="IG_AIR9"/>
    <property type="match status" value="1"/>
</dbReference>
<dbReference type="RefSeq" id="WP_076330889.1">
    <property type="nucleotide sequence ID" value="NZ_MRTJ01000001.1"/>
</dbReference>
<dbReference type="PROSITE" id="PS51766">
    <property type="entry name" value="DOCKERIN"/>
    <property type="match status" value="1"/>
</dbReference>
<comment type="caution">
    <text evidence="2">The sequence shown here is derived from an EMBL/GenBank/DDBJ whole genome shotgun (WGS) entry which is preliminary data.</text>
</comment>
<dbReference type="InterPro" id="IPR016134">
    <property type="entry name" value="Dockerin_dom"/>
</dbReference>
<dbReference type="EMBL" id="MRTJ01000001">
    <property type="protein sequence ID" value="OMF17646.1"/>
    <property type="molecule type" value="Genomic_DNA"/>
</dbReference>
<dbReference type="InterPro" id="IPR056284">
    <property type="entry name" value="AIR9-like_A9"/>
</dbReference>
<dbReference type="Pfam" id="PF00404">
    <property type="entry name" value="Dockerin_1"/>
    <property type="match status" value="1"/>
</dbReference>
<dbReference type="InterPro" id="IPR036439">
    <property type="entry name" value="Dockerin_dom_sf"/>
</dbReference>
<evidence type="ECO:0000259" key="1">
    <source>
        <dbReference type="PROSITE" id="PS51766"/>
    </source>
</evidence>
<dbReference type="Gene3D" id="1.10.1330.10">
    <property type="entry name" value="Dockerin domain"/>
    <property type="match status" value="1"/>
</dbReference>
<sequence>MKGKQNKKRLKPILRKSMLTALGLGIALPIGGTLPQANAGAAGSDIIISRPVLSEYIHWLNGSSEDPDFHSIRPLSSIQASDKTVLIDLSNHFPSDQFDTIKASSYDANDGNVAEVYVDVNNKLVVTPFSSGVVTITITANHIASQTTVTDNIQLFISKQGDVNNDGKVNSADAAALLKHLRNELNRRSYSAVEMNRMDINRDGEVFWSDPQALLEGYSVAKLGAKDNRYVLTFKQLDDAPYALNAQLIGEMKTGVKITSTVEYFDADGDYPNTMLYQWYQGSDATGESKTEIPEATSSEYTITANDVGKYLFLEITPQSTSDEQPQGRTVTIVGKQAVEGPPSPP</sequence>
<dbReference type="InterPro" id="IPR002105">
    <property type="entry name" value="Dockerin_1_rpt"/>
</dbReference>
<dbReference type="Gene3D" id="2.60.40.2700">
    <property type="match status" value="1"/>
</dbReference>
<evidence type="ECO:0000313" key="3">
    <source>
        <dbReference type="Proteomes" id="UP000187134"/>
    </source>
</evidence>
<dbReference type="AlphaFoldDB" id="A0A1R1C6A5"/>
<dbReference type="GO" id="GO:0004553">
    <property type="term" value="F:hydrolase activity, hydrolyzing O-glycosyl compounds"/>
    <property type="evidence" value="ECO:0007669"/>
    <property type="project" value="InterPro"/>
</dbReference>